<dbReference type="CDD" id="cd05403">
    <property type="entry name" value="NT_KNTase_like"/>
    <property type="match status" value="1"/>
</dbReference>
<reference evidence="2 3" key="1">
    <citation type="submission" date="2018-06" db="EMBL/GenBank/DDBJ databases">
        <title>Genomic Encyclopedia of Type Strains, Phase IV (KMG-IV): sequencing the most valuable type-strain genomes for metagenomic binning, comparative biology and taxonomic classification.</title>
        <authorList>
            <person name="Goeker M."/>
        </authorList>
    </citation>
    <scope>NUCLEOTIDE SEQUENCE [LARGE SCALE GENOMIC DNA]</scope>
    <source>
        <strain evidence="2 3">DSM 24875</strain>
    </source>
</reference>
<dbReference type="Pfam" id="PF01909">
    <property type="entry name" value="NTP_transf_2"/>
    <property type="match status" value="1"/>
</dbReference>
<dbReference type="GO" id="GO:0016779">
    <property type="term" value="F:nucleotidyltransferase activity"/>
    <property type="evidence" value="ECO:0007669"/>
    <property type="project" value="InterPro"/>
</dbReference>
<evidence type="ECO:0000313" key="3">
    <source>
        <dbReference type="Proteomes" id="UP000253529"/>
    </source>
</evidence>
<evidence type="ECO:0000259" key="1">
    <source>
        <dbReference type="Pfam" id="PF01909"/>
    </source>
</evidence>
<dbReference type="Gene3D" id="3.30.460.10">
    <property type="entry name" value="Beta Polymerase, domain 2"/>
    <property type="match status" value="1"/>
</dbReference>
<dbReference type="OrthoDB" id="559450at2"/>
<organism evidence="2 3">
    <name type="scientific">Roseiarcus fermentans</name>
    <dbReference type="NCBI Taxonomy" id="1473586"/>
    <lineage>
        <taxon>Bacteria</taxon>
        <taxon>Pseudomonadati</taxon>
        <taxon>Pseudomonadota</taxon>
        <taxon>Alphaproteobacteria</taxon>
        <taxon>Hyphomicrobiales</taxon>
        <taxon>Roseiarcaceae</taxon>
        <taxon>Roseiarcus</taxon>
    </lineage>
</organism>
<dbReference type="EMBL" id="QNRK01000030">
    <property type="protein sequence ID" value="RBP06516.1"/>
    <property type="molecule type" value="Genomic_DNA"/>
</dbReference>
<keyword evidence="3" id="KW-1185">Reference proteome</keyword>
<sequence>MAVSVPVDLDARIDENPRAVASVERRLAESLGTLRRRKDDLRARHIDHMWIFGSVARGEEHADSDVDIVVEIDPEARVSLTSFAAFNST</sequence>
<evidence type="ECO:0000313" key="2">
    <source>
        <dbReference type="EMBL" id="RBP06516.1"/>
    </source>
</evidence>
<dbReference type="RefSeq" id="WP_113891576.1">
    <property type="nucleotide sequence ID" value="NZ_QNRK01000030.1"/>
</dbReference>
<keyword evidence="2" id="KW-0808">Transferase</keyword>
<dbReference type="SUPFAM" id="SSF81301">
    <property type="entry name" value="Nucleotidyltransferase"/>
    <property type="match status" value="1"/>
</dbReference>
<gene>
    <name evidence="2" type="ORF">DFR50_13073</name>
</gene>
<name>A0A366EX70_9HYPH</name>
<dbReference type="InterPro" id="IPR043519">
    <property type="entry name" value="NT_sf"/>
</dbReference>
<protein>
    <submittedName>
        <fullName evidence="2">Nucleotidyltransferase-like protein</fullName>
    </submittedName>
</protein>
<dbReference type="InterPro" id="IPR002934">
    <property type="entry name" value="Polymerase_NTP_transf_dom"/>
</dbReference>
<proteinExistence type="predicted"/>
<comment type="caution">
    <text evidence="2">The sequence shown here is derived from an EMBL/GenBank/DDBJ whole genome shotgun (WGS) entry which is preliminary data.</text>
</comment>
<dbReference type="AlphaFoldDB" id="A0A366EX70"/>
<feature type="domain" description="Polymerase nucleotidyl transferase" evidence="1">
    <location>
        <begin position="38"/>
        <end position="76"/>
    </location>
</feature>
<dbReference type="Proteomes" id="UP000253529">
    <property type="component" value="Unassembled WGS sequence"/>
</dbReference>
<accession>A0A366EX70</accession>